<dbReference type="Proteomes" id="UP000046395">
    <property type="component" value="Unassembled WGS sequence"/>
</dbReference>
<dbReference type="WBParaSite" id="TMUE_2000009286.1">
    <property type="protein sequence ID" value="TMUE_2000009286.1"/>
    <property type="gene ID" value="WBGene00300559"/>
</dbReference>
<feature type="compositionally biased region" description="Basic and acidic residues" evidence="1">
    <location>
        <begin position="31"/>
        <end position="49"/>
    </location>
</feature>
<organism evidence="2 3">
    <name type="scientific">Trichuris muris</name>
    <name type="common">Mouse whipworm</name>
    <dbReference type="NCBI Taxonomy" id="70415"/>
    <lineage>
        <taxon>Eukaryota</taxon>
        <taxon>Metazoa</taxon>
        <taxon>Ecdysozoa</taxon>
        <taxon>Nematoda</taxon>
        <taxon>Enoplea</taxon>
        <taxon>Dorylaimia</taxon>
        <taxon>Trichinellida</taxon>
        <taxon>Trichuridae</taxon>
        <taxon>Trichuris</taxon>
    </lineage>
</organism>
<sequence>MEENNAVDRNFLEPEEAQFRRELAQNCALLQEKDQQQPEGEHDHNEQQKANDNPQRNKLLKTISRIFSTTIVSRRFERRLTRRAWDKPSYRAAYNKSVNKLK</sequence>
<reference evidence="3" key="1">
    <citation type="submission" date="2019-12" db="UniProtKB">
        <authorList>
            <consortium name="WormBaseParasite"/>
        </authorList>
    </citation>
    <scope>IDENTIFICATION</scope>
</reference>
<evidence type="ECO:0000313" key="2">
    <source>
        <dbReference type="Proteomes" id="UP000046395"/>
    </source>
</evidence>
<evidence type="ECO:0000313" key="3">
    <source>
        <dbReference type="WBParaSite" id="TMUE_2000009286.1"/>
    </source>
</evidence>
<dbReference type="AlphaFoldDB" id="A0A5S6QPM2"/>
<keyword evidence="2" id="KW-1185">Reference proteome</keyword>
<name>A0A5S6QPM2_TRIMR</name>
<protein>
    <submittedName>
        <fullName evidence="3">Uncharacterized protein</fullName>
    </submittedName>
</protein>
<accession>A0A5S6QPM2</accession>
<feature type="region of interest" description="Disordered" evidence="1">
    <location>
        <begin position="31"/>
        <end position="59"/>
    </location>
</feature>
<evidence type="ECO:0000256" key="1">
    <source>
        <dbReference type="SAM" id="MobiDB-lite"/>
    </source>
</evidence>
<proteinExistence type="predicted"/>